<feature type="domain" description="Dual OB-containing" evidence="1">
    <location>
        <begin position="1"/>
        <end position="209"/>
    </location>
</feature>
<dbReference type="EMBL" id="BIFQ01000002">
    <property type="protein sequence ID" value="GCE08138.1"/>
    <property type="molecule type" value="Genomic_DNA"/>
</dbReference>
<evidence type="ECO:0000313" key="2">
    <source>
        <dbReference type="EMBL" id="GCE08138.1"/>
    </source>
</evidence>
<dbReference type="InterPro" id="IPR054335">
    <property type="entry name" value="DuOB_dom"/>
</dbReference>
<gene>
    <name evidence="2" type="ORF">KDAU_54670</name>
</gene>
<organism evidence="2 3">
    <name type="scientific">Dictyobacter aurantiacus</name>
    <dbReference type="NCBI Taxonomy" id="1936993"/>
    <lineage>
        <taxon>Bacteria</taxon>
        <taxon>Bacillati</taxon>
        <taxon>Chloroflexota</taxon>
        <taxon>Ktedonobacteria</taxon>
        <taxon>Ktedonobacterales</taxon>
        <taxon>Dictyobacteraceae</taxon>
        <taxon>Dictyobacter</taxon>
    </lineage>
</organism>
<keyword evidence="3" id="KW-1185">Reference proteome</keyword>
<accession>A0A401ZMQ5</accession>
<reference evidence="3" key="1">
    <citation type="submission" date="2018-12" db="EMBL/GenBank/DDBJ databases">
        <title>Tengunoibacter tsumagoiensis gen. nov., sp. nov., Dictyobacter kobayashii sp. nov., D. alpinus sp. nov., and D. joshuensis sp. nov. and description of Dictyobacteraceae fam. nov. within the order Ktedonobacterales isolated from Tengu-no-mugimeshi.</title>
        <authorList>
            <person name="Wang C.M."/>
            <person name="Zheng Y."/>
            <person name="Sakai Y."/>
            <person name="Toyoda A."/>
            <person name="Minakuchi Y."/>
            <person name="Abe K."/>
            <person name="Yokota A."/>
            <person name="Yabe S."/>
        </authorList>
    </citation>
    <scope>NUCLEOTIDE SEQUENCE [LARGE SCALE GENOMIC DNA]</scope>
    <source>
        <strain evidence="3">S-27</strain>
    </source>
</reference>
<name>A0A401ZMQ5_9CHLR</name>
<dbReference type="Proteomes" id="UP000287224">
    <property type="component" value="Unassembled WGS sequence"/>
</dbReference>
<comment type="caution">
    <text evidence="2">The sequence shown here is derived from an EMBL/GenBank/DDBJ whole genome shotgun (WGS) entry which is preliminary data.</text>
</comment>
<protein>
    <recommendedName>
        <fullName evidence="1">Dual OB-containing domain-containing protein</fullName>
    </recommendedName>
</protein>
<evidence type="ECO:0000259" key="1">
    <source>
        <dbReference type="Pfam" id="PF22557"/>
    </source>
</evidence>
<dbReference type="OrthoDB" id="1093445at2"/>
<proteinExistence type="predicted"/>
<dbReference type="RefSeq" id="WP_126600484.1">
    <property type="nucleotide sequence ID" value="NZ_BIFQ01000002.1"/>
</dbReference>
<dbReference type="Pfam" id="PF22557">
    <property type="entry name" value="DuOB"/>
    <property type="match status" value="1"/>
</dbReference>
<sequence>MKVWISAKIAYGSKICLHGLTEDRKNVRLLRTDGSYYPAATGFNVGQIWDMTLSRAPRLIAPHSEDVIVASCKLIGQEADMRSFLCTHVSPWQGGPDQLFGGALRSVLNKKKLFISEGTSFQPISMGYWLPDIPLIKWHDEEDHPGYRYYTPMTENLIDYQGAAAQIFKIPAASLVHVALMRWWTPSNRYAAHESSKVKRRCYLYIAGWYE</sequence>
<dbReference type="AlphaFoldDB" id="A0A401ZMQ5"/>
<evidence type="ECO:0000313" key="3">
    <source>
        <dbReference type="Proteomes" id="UP000287224"/>
    </source>
</evidence>